<feature type="region of interest" description="Disordered" evidence="1">
    <location>
        <begin position="180"/>
        <end position="202"/>
    </location>
</feature>
<reference evidence="2" key="1">
    <citation type="submission" date="2020-11" db="EMBL/GenBank/DDBJ databases">
        <authorList>
            <person name="Tran Van P."/>
        </authorList>
    </citation>
    <scope>NUCLEOTIDE SEQUENCE</scope>
</reference>
<protein>
    <submittedName>
        <fullName evidence="2">Uncharacterized protein</fullName>
    </submittedName>
</protein>
<accession>A0A7R8W1X9</accession>
<feature type="region of interest" description="Disordered" evidence="1">
    <location>
        <begin position="1"/>
        <end position="132"/>
    </location>
</feature>
<dbReference type="AlphaFoldDB" id="A0A7R8W1X9"/>
<feature type="compositionally biased region" description="Polar residues" evidence="1">
    <location>
        <begin position="68"/>
        <end position="80"/>
    </location>
</feature>
<name>A0A7R8W1X9_9CRUS</name>
<feature type="region of interest" description="Disordered" evidence="1">
    <location>
        <begin position="313"/>
        <end position="340"/>
    </location>
</feature>
<proteinExistence type="predicted"/>
<feature type="compositionally biased region" description="Basic residues" evidence="1">
    <location>
        <begin position="103"/>
        <end position="113"/>
    </location>
</feature>
<organism evidence="2">
    <name type="scientific">Cyprideis torosa</name>
    <dbReference type="NCBI Taxonomy" id="163714"/>
    <lineage>
        <taxon>Eukaryota</taxon>
        <taxon>Metazoa</taxon>
        <taxon>Ecdysozoa</taxon>
        <taxon>Arthropoda</taxon>
        <taxon>Crustacea</taxon>
        <taxon>Oligostraca</taxon>
        <taxon>Ostracoda</taxon>
        <taxon>Podocopa</taxon>
        <taxon>Podocopida</taxon>
        <taxon>Cytherocopina</taxon>
        <taxon>Cytheroidea</taxon>
        <taxon>Cytherideidae</taxon>
        <taxon>Cyprideis</taxon>
    </lineage>
</organism>
<gene>
    <name evidence="2" type="ORF">CTOB1V02_LOCUS1297</name>
</gene>
<evidence type="ECO:0000313" key="2">
    <source>
        <dbReference type="EMBL" id="CAD7223307.1"/>
    </source>
</evidence>
<feature type="compositionally biased region" description="Basic and acidic residues" evidence="1">
    <location>
        <begin position="190"/>
        <end position="202"/>
    </location>
</feature>
<feature type="compositionally biased region" description="Polar residues" evidence="1">
    <location>
        <begin position="34"/>
        <end position="49"/>
    </location>
</feature>
<dbReference type="EMBL" id="OB660182">
    <property type="protein sequence ID" value="CAD7223307.1"/>
    <property type="molecule type" value="Genomic_DNA"/>
</dbReference>
<feature type="compositionally biased region" description="Basic and acidic residues" evidence="1">
    <location>
        <begin position="321"/>
        <end position="333"/>
    </location>
</feature>
<sequence>MHNVRELFVNSFRRKSRSNSGGDEEDIPRGRHGSVSTAIESNSVSQLTSYLAKRRFSSPPPPLLRSPASTKRSNGSTTTMVKFGMVVTPPSPSPKSKSPSISNKKKNGHKKLKGPSVSLPPTCGNPQTKTRLLAPPSVDYEWQGIGGRPRSHSLAETYFPSAHSARLLKHLLNANHINASNQTSVSRKTGIKEERKNKKENNLRVKSRPHGSRLLLWAVAPRMKVYRNRARYTGAAILRTPCARQARTSSTAGCTLRQSKSSHNQFSCVEVEREEALLQARPEASKRSRSLVQSHKQGGDLLLEKEFVLDGLLKMTPPPPERLEGEGEKETQQRQRTKQF</sequence>
<evidence type="ECO:0000256" key="1">
    <source>
        <dbReference type="SAM" id="MobiDB-lite"/>
    </source>
</evidence>